<keyword evidence="3" id="KW-1185">Reference proteome</keyword>
<organism evidence="2 3">
    <name type="scientific">Senegalia massiliensis</name>
    <dbReference type="NCBI Taxonomy" id="1720316"/>
    <lineage>
        <taxon>Bacteria</taxon>
        <taxon>Bacillati</taxon>
        <taxon>Bacillota</taxon>
        <taxon>Clostridia</taxon>
        <taxon>Eubacteriales</taxon>
        <taxon>Clostridiaceae</taxon>
        <taxon>Senegalia</taxon>
    </lineage>
</organism>
<dbReference type="Gene3D" id="3.30.1330.10">
    <property type="entry name" value="PurM-like, N-terminal domain"/>
    <property type="match status" value="1"/>
</dbReference>
<name>A0A845QZ88_9CLOT</name>
<dbReference type="AlphaFoldDB" id="A0A845QZ88"/>
<feature type="domain" description="PurM-like N-terminal" evidence="1">
    <location>
        <begin position="11"/>
        <end position="124"/>
    </location>
</feature>
<dbReference type="Pfam" id="PF00586">
    <property type="entry name" value="AIRS"/>
    <property type="match status" value="1"/>
</dbReference>
<dbReference type="RefSeq" id="WP_160196960.1">
    <property type="nucleotide sequence ID" value="NZ_QXXA01000006.1"/>
</dbReference>
<dbReference type="SUPFAM" id="SSF55326">
    <property type="entry name" value="PurM N-terminal domain-like"/>
    <property type="match status" value="1"/>
</dbReference>
<evidence type="ECO:0000313" key="2">
    <source>
        <dbReference type="EMBL" id="NBI06482.1"/>
    </source>
</evidence>
<proteinExistence type="predicted"/>
<gene>
    <name evidence="2" type="ORF">D3Z33_06350</name>
</gene>
<dbReference type="InterPro" id="IPR036921">
    <property type="entry name" value="PurM-like_N_sf"/>
</dbReference>
<dbReference type="Proteomes" id="UP000467132">
    <property type="component" value="Unassembled WGS sequence"/>
</dbReference>
<evidence type="ECO:0000313" key="3">
    <source>
        <dbReference type="Proteomes" id="UP000467132"/>
    </source>
</evidence>
<dbReference type="EMBL" id="QXXA01000006">
    <property type="protein sequence ID" value="NBI06482.1"/>
    <property type="molecule type" value="Genomic_DNA"/>
</dbReference>
<sequence>MNSTQFRDLTFIDINENDKLIISCDSAGGIGNKEKDIVKTYPETLGYLTLHVVLSELFSIGAKPISIINTLSVEMNPTGNIILNGIKNLLRELNLDEDILVTGSTEENFPTVQTGIGLTAIGLVDKRNFKMPYTPKNSLIAVVGIPKVGNEILEDNGEIISIKNIIDLKQKDYIHEILPVGSQGILKEIEEMAKTNDLDYSIDESVDIDLYKSAGTSTCIIVSIDHKDYETLKNDIDKPVFKVGKFYDKS</sequence>
<accession>A0A845QZ88</accession>
<protein>
    <submittedName>
        <fullName evidence="2">Selenophosphate synthase</fullName>
    </submittedName>
</protein>
<comment type="caution">
    <text evidence="2">The sequence shown here is derived from an EMBL/GenBank/DDBJ whole genome shotgun (WGS) entry which is preliminary data.</text>
</comment>
<evidence type="ECO:0000259" key="1">
    <source>
        <dbReference type="Pfam" id="PF00586"/>
    </source>
</evidence>
<dbReference type="InterPro" id="IPR016188">
    <property type="entry name" value="PurM-like_N"/>
</dbReference>
<reference evidence="2 3" key="1">
    <citation type="submission" date="2018-08" db="EMBL/GenBank/DDBJ databases">
        <title>Murine metabolic-syndrome-specific gut microbial biobank.</title>
        <authorList>
            <person name="Liu C."/>
        </authorList>
    </citation>
    <scope>NUCLEOTIDE SEQUENCE [LARGE SCALE GENOMIC DNA]</scope>
    <source>
        <strain evidence="2 3">583</strain>
    </source>
</reference>
<dbReference type="OrthoDB" id="9805740at2"/>